<dbReference type="Pfam" id="PF07690">
    <property type="entry name" value="MFS_1"/>
    <property type="match status" value="1"/>
</dbReference>
<feature type="transmembrane region" description="Helical" evidence="5">
    <location>
        <begin position="463"/>
        <end position="487"/>
    </location>
</feature>
<feature type="transmembrane region" description="Helical" evidence="5">
    <location>
        <begin position="570"/>
        <end position="590"/>
    </location>
</feature>
<proteinExistence type="predicted"/>
<feature type="non-terminal residue" evidence="6">
    <location>
        <position position="1"/>
    </location>
</feature>
<dbReference type="OrthoDB" id="6525582at2759"/>
<dbReference type="EMBL" id="OC920112">
    <property type="protein sequence ID" value="CAD7652215.1"/>
    <property type="molecule type" value="Genomic_DNA"/>
</dbReference>
<evidence type="ECO:0000256" key="1">
    <source>
        <dbReference type="ARBA" id="ARBA00022692"/>
    </source>
</evidence>
<feature type="transmembrane region" description="Helical" evidence="5">
    <location>
        <begin position="64"/>
        <end position="86"/>
    </location>
</feature>
<dbReference type="EMBL" id="CAJPVJ010005287">
    <property type="protein sequence ID" value="CAG2169402.1"/>
    <property type="molecule type" value="Genomic_DNA"/>
</dbReference>
<evidence type="ECO:0000256" key="5">
    <source>
        <dbReference type="SAM" id="Phobius"/>
    </source>
</evidence>
<dbReference type="SUPFAM" id="SSF103473">
    <property type="entry name" value="MFS general substrate transporter"/>
    <property type="match status" value="2"/>
</dbReference>
<keyword evidence="2 5" id="KW-1133">Transmembrane helix</keyword>
<evidence type="ECO:0000256" key="3">
    <source>
        <dbReference type="ARBA" id="ARBA00023136"/>
    </source>
</evidence>
<feature type="transmembrane region" description="Helical" evidence="5">
    <location>
        <begin position="98"/>
        <end position="117"/>
    </location>
</feature>
<evidence type="ECO:0000256" key="4">
    <source>
        <dbReference type="SAM" id="MobiDB-lite"/>
    </source>
</evidence>
<gene>
    <name evidence="6" type="ORF">ONB1V03_LOCUS8880</name>
</gene>
<feature type="region of interest" description="Disordered" evidence="4">
    <location>
        <begin position="187"/>
        <end position="207"/>
    </location>
</feature>
<feature type="transmembrane region" description="Helical" evidence="5">
    <location>
        <begin position="656"/>
        <end position="673"/>
    </location>
</feature>
<dbReference type="InterPro" id="IPR036259">
    <property type="entry name" value="MFS_trans_sf"/>
</dbReference>
<feature type="transmembrane region" description="Helical" evidence="5">
    <location>
        <begin position="531"/>
        <end position="550"/>
    </location>
</feature>
<dbReference type="AlphaFoldDB" id="A0A7R9QNC9"/>
<evidence type="ECO:0000313" key="6">
    <source>
        <dbReference type="EMBL" id="CAD7652215.1"/>
    </source>
</evidence>
<dbReference type="GO" id="GO:0022857">
    <property type="term" value="F:transmembrane transporter activity"/>
    <property type="evidence" value="ECO:0007669"/>
    <property type="project" value="InterPro"/>
</dbReference>
<keyword evidence="3 5" id="KW-0472">Membrane</keyword>
<name>A0A7R9QNC9_9ACAR</name>
<dbReference type="PANTHER" id="PTHR23121:SF9">
    <property type="entry name" value="SODIUM-DEPENDENT GLUCOSE TRANSPORTER 1"/>
    <property type="match status" value="1"/>
</dbReference>
<evidence type="ECO:0000256" key="2">
    <source>
        <dbReference type="ARBA" id="ARBA00022989"/>
    </source>
</evidence>
<feature type="transmembrane region" description="Helical" evidence="5">
    <location>
        <begin position="269"/>
        <end position="289"/>
    </location>
</feature>
<feature type="transmembrane region" description="Helical" evidence="5">
    <location>
        <begin position="40"/>
        <end position="58"/>
    </location>
</feature>
<feature type="transmembrane region" description="Helical" evidence="5">
    <location>
        <begin position="153"/>
        <end position="177"/>
    </location>
</feature>
<feature type="transmembrane region" description="Helical" evidence="5">
    <location>
        <begin position="230"/>
        <end position="249"/>
    </location>
</feature>
<evidence type="ECO:0000313" key="7">
    <source>
        <dbReference type="Proteomes" id="UP000728032"/>
    </source>
</evidence>
<feature type="transmembrane region" description="Helical" evidence="5">
    <location>
        <begin position="296"/>
        <end position="314"/>
    </location>
</feature>
<feature type="transmembrane region" description="Helical" evidence="5">
    <location>
        <begin position="374"/>
        <end position="398"/>
    </location>
</feature>
<sequence>MKYILNTSMKWISLFGTFETTGFILGTFIALLFKYLNRQITFAIFFTFLTIASAVIPLSPYIWVLYLCAFTIGLGAAVYGSATTVWTVELGRGSKVPIVQVFELSFGIGAVLSTMALKPYLIGEPSQTKGLKVYSDNELVIDVNDVTERRSRLMYPTMLIGACIITIPIALFIMYFLKPYKEPKVKGEDNTDTEVETQDTHYNNNNNNNYDVISKKLFNRKETPRKTMRLLFALEFAFYLVFETTFNKFSVTYFQYSPLKLTAEKATELYTVAMSVYTAGLVLNILYPYRFQIKNIISFHYVMVIIGAILLIPGRTSLPMLWAAMIVMYMGFSAMYSGIIAITEQHLDMTNQLSTVFLLFRAAAVIPLSPYLWVLYICAFVIGMGSSIYGGFSTVWMIELWRGSRVPVIQMYEVCYGVGSILATVALKPYLVGEPNHANNQTMSYNNELEIYINDVVDRRSRLMFPTLLIGASIISIPMALIGMHFIKPYKEPKLKSEDSHEDSSQSSHEDNAIPTKLFDRKETPRKTIRLLFALFFSLYIIFETVFMKFSQTYFQYSPLRLSAESATEIISVSLTVNTVGLALNILYPYKLQYKTIIAFHYVVIIIGTILLIPARTSITMLWVASITMCMGFSAMYAGIYTFTEQYLDMTSRINAVFLLFRGLFTLITPFIVGNW</sequence>
<dbReference type="InterPro" id="IPR011701">
    <property type="entry name" value="MFS"/>
</dbReference>
<feature type="transmembrane region" description="Helical" evidence="5">
    <location>
        <begin position="320"/>
        <end position="342"/>
    </location>
</feature>
<feature type="transmembrane region" description="Helical" evidence="5">
    <location>
        <begin position="410"/>
        <end position="431"/>
    </location>
</feature>
<dbReference type="PANTHER" id="PTHR23121">
    <property type="entry name" value="SODIUM-DEPENDENT GLUCOSE TRANSPORTER 1"/>
    <property type="match status" value="1"/>
</dbReference>
<keyword evidence="1 5" id="KW-0812">Transmembrane</keyword>
<accession>A0A7R9QNC9</accession>
<protein>
    <submittedName>
        <fullName evidence="6">Uncharacterized protein</fullName>
    </submittedName>
</protein>
<dbReference type="Gene3D" id="1.20.1250.20">
    <property type="entry name" value="MFS general substrate transporter like domains"/>
    <property type="match status" value="2"/>
</dbReference>
<feature type="region of interest" description="Disordered" evidence="4">
    <location>
        <begin position="495"/>
        <end position="517"/>
    </location>
</feature>
<feature type="transmembrane region" description="Helical" evidence="5">
    <location>
        <begin position="621"/>
        <end position="644"/>
    </location>
</feature>
<feature type="transmembrane region" description="Helical" evidence="5">
    <location>
        <begin position="597"/>
        <end position="615"/>
    </location>
</feature>
<organism evidence="6">
    <name type="scientific">Oppiella nova</name>
    <dbReference type="NCBI Taxonomy" id="334625"/>
    <lineage>
        <taxon>Eukaryota</taxon>
        <taxon>Metazoa</taxon>
        <taxon>Ecdysozoa</taxon>
        <taxon>Arthropoda</taxon>
        <taxon>Chelicerata</taxon>
        <taxon>Arachnida</taxon>
        <taxon>Acari</taxon>
        <taxon>Acariformes</taxon>
        <taxon>Sarcoptiformes</taxon>
        <taxon>Oribatida</taxon>
        <taxon>Brachypylina</taxon>
        <taxon>Oppioidea</taxon>
        <taxon>Oppiidae</taxon>
        <taxon>Oppiella</taxon>
    </lineage>
</organism>
<reference evidence="6" key="1">
    <citation type="submission" date="2020-11" db="EMBL/GenBank/DDBJ databases">
        <authorList>
            <person name="Tran Van P."/>
        </authorList>
    </citation>
    <scope>NUCLEOTIDE SEQUENCE</scope>
</reference>
<feature type="transmembrane region" description="Helical" evidence="5">
    <location>
        <begin position="12"/>
        <end position="33"/>
    </location>
</feature>
<feature type="transmembrane region" description="Helical" evidence="5">
    <location>
        <begin position="349"/>
        <end position="368"/>
    </location>
</feature>
<keyword evidence="7" id="KW-1185">Reference proteome</keyword>
<dbReference type="Proteomes" id="UP000728032">
    <property type="component" value="Unassembled WGS sequence"/>
</dbReference>